<dbReference type="InterPro" id="IPR051475">
    <property type="entry name" value="Diverse_Ion_Transporter"/>
</dbReference>
<evidence type="ECO:0000313" key="11">
    <source>
        <dbReference type="Proteomes" id="UP001168883"/>
    </source>
</evidence>
<evidence type="ECO:0000313" key="10">
    <source>
        <dbReference type="EMBL" id="MDO3679289.1"/>
    </source>
</evidence>
<keyword evidence="7 8" id="KW-0472">Membrane</keyword>
<comment type="caution">
    <text evidence="10">The sequence shown here is derived from an EMBL/GenBank/DDBJ whole genome shotgun (WGS) entry which is preliminary data.</text>
</comment>
<proteinExistence type="inferred from homology"/>
<dbReference type="EMBL" id="JAUMKJ010000025">
    <property type="protein sequence ID" value="MDO3679289.1"/>
    <property type="molecule type" value="Genomic_DNA"/>
</dbReference>
<comment type="subcellular location">
    <subcellularLocation>
        <location evidence="1">Cell membrane</location>
        <topology evidence="1">Multi-pass membrane protein</topology>
    </subcellularLocation>
</comment>
<feature type="transmembrane region" description="Helical" evidence="8">
    <location>
        <begin position="401"/>
        <end position="430"/>
    </location>
</feature>
<name>A0ABT8VE89_9BACL</name>
<organism evidence="10 11">
    <name type="scientific">Paenibacillus ehimensis</name>
    <dbReference type="NCBI Taxonomy" id="79264"/>
    <lineage>
        <taxon>Bacteria</taxon>
        <taxon>Bacillati</taxon>
        <taxon>Bacillota</taxon>
        <taxon>Bacilli</taxon>
        <taxon>Bacillales</taxon>
        <taxon>Paenibacillaceae</taxon>
        <taxon>Paenibacillus</taxon>
    </lineage>
</organism>
<feature type="transmembrane region" description="Helical" evidence="8">
    <location>
        <begin position="133"/>
        <end position="150"/>
    </location>
</feature>
<evidence type="ECO:0000256" key="1">
    <source>
        <dbReference type="ARBA" id="ARBA00004651"/>
    </source>
</evidence>
<dbReference type="Pfam" id="PF03600">
    <property type="entry name" value="CitMHS"/>
    <property type="match status" value="1"/>
</dbReference>
<feature type="transmembrane region" description="Helical" evidence="8">
    <location>
        <begin position="442"/>
        <end position="463"/>
    </location>
</feature>
<keyword evidence="6 8" id="KW-1133">Transmembrane helix</keyword>
<dbReference type="PANTHER" id="PTHR43568:SF1">
    <property type="entry name" value="P PROTEIN"/>
    <property type="match status" value="1"/>
</dbReference>
<evidence type="ECO:0000256" key="8">
    <source>
        <dbReference type="SAM" id="Phobius"/>
    </source>
</evidence>
<protein>
    <submittedName>
        <fullName evidence="10">ArsB/NhaD family transporter</fullName>
    </submittedName>
</protein>
<keyword evidence="11" id="KW-1185">Reference proteome</keyword>
<dbReference type="CDD" id="cd01116">
    <property type="entry name" value="P_permease"/>
    <property type="match status" value="1"/>
</dbReference>
<accession>A0ABT8VE89</accession>
<evidence type="ECO:0000256" key="4">
    <source>
        <dbReference type="ARBA" id="ARBA00022475"/>
    </source>
</evidence>
<evidence type="ECO:0000256" key="3">
    <source>
        <dbReference type="ARBA" id="ARBA00022448"/>
    </source>
</evidence>
<gene>
    <name evidence="10" type="ORF">Q3C12_19965</name>
</gene>
<evidence type="ECO:0000259" key="9">
    <source>
        <dbReference type="Pfam" id="PF03600"/>
    </source>
</evidence>
<dbReference type="InterPro" id="IPR004680">
    <property type="entry name" value="Cit_transptr-like_dom"/>
</dbReference>
<feature type="transmembrane region" description="Helical" evidence="8">
    <location>
        <begin position="291"/>
        <end position="310"/>
    </location>
</feature>
<sequence length="467" mass="50410">MNALISEEPVTKGFFLLFLGQCGRASQAVGINTLHRREGFVMDQQALIAIGLFVVAYGFIVSEKIHRTIIAMIGGILMVVLGVVSQETALHHIDFNTLGLLVGMMIIVGITAETGLFKYIAVWSAKKAGGHPVRILIVLSLVTAIGSAFLDNVTTVLLMVPVTFSITRQLRVNPVPFLMSQILACNIGGTATLIGDPPNIMIGSAVKELTFMAFINNLAPIAAIVLAVTIPFFVLFYRKQIRTTEELRQGLMNMNEKAEIRDPVLLKKCLAVLGLTLIGFFVHQIVHLESATVALAGAFLLLLLTGEHFLEEAFQRVEWTTIFFFVGLFVLVSGLIETGVIAALADYAVGVTGGDVTKSAVLILWLSGIASAFLDNIPFVATMIPMIQEMGTMGVSNLEPLWWSLALGACLGGNGSLIGASANLIVAGMAAREGHPISFMKFFFIAFPLMLLSIAVANVYIYVRYLM</sequence>
<keyword evidence="5 8" id="KW-0812">Transmembrane</keyword>
<feature type="transmembrane region" description="Helical" evidence="8">
    <location>
        <begin position="68"/>
        <end position="86"/>
    </location>
</feature>
<evidence type="ECO:0000256" key="6">
    <source>
        <dbReference type="ARBA" id="ARBA00022989"/>
    </source>
</evidence>
<feature type="domain" description="Citrate transporter-like" evidence="9">
    <location>
        <begin position="58"/>
        <end position="408"/>
    </location>
</feature>
<feature type="transmembrane region" description="Helical" evidence="8">
    <location>
        <begin position="264"/>
        <end position="285"/>
    </location>
</feature>
<feature type="transmembrane region" description="Helical" evidence="8">
    <location>
        <begin position="98"/>
        <end position="121"/>
    </location>
</feature>
<dbReference type="PANTHER" id="PTHR43568">
    <property type="entry name" value="P PROTEIN"/>
    <property type="match status" value="1"/>
</dbReference>
<feature type="transmembrane region" description="Helical" evidence="8">
    <location>
        <begin position="218"/>
        <end position="237"/>
    </location>
</feature>
<comment type="similarity">
    <text evidence="2">Belongs to the CitM (TC 2.A.11) transporter family.</text>
</comment>
<reference evidence="10" key="1">
    <citation type="submission" date="2023-07" db="EMBL/GenBank/DDBJ databases">
        <authorList>
            <person name="Aktuganov G."/>
            <person name="Boyko T."/>
            <person name="Delegan Y."/>
            <person name="Galimzianova N."/>
            <person name="Gilvanova E."/>
            <person name="Korobov V."/>
            <person name="Kuzmina L."/>
            <person name="Melentiev A."/>
            <person name="Milman P."/>
            <person name="Ryabova A."/>
            <person name="Stupak E."/>
            <person name="Yasakov T."/>
            <person name="Zharikova N."/>
            <person name="Zhurenko E."/>
        </authorList>
    </citation>
    <scope>NUCLEOTIDE SEQUENCE</scope>
    <source>
        <strain evidence="10">IB-739</strain>
    </source>
</reference>
<evidence type="ECO:0000256" key="7">
    <source>
        <dbReference type="ARBA" id="ARBA00023136"/>
    </source>
</evidence>
<dbReference type="Proteomes" id="UP001168883">
    <property type="component" value="Unassembled WGS sequence"/>
</dbReference>
<dbReference type="InterPro" id="IPR000802">
    <property type="entry name" value="Arsenical_pump_ArsB"/>
</dbReference>
<feature type="transmembrane region" description="Helical" evidence="8">
    <location>
        <begin position="44"/>
        <end position="61"/>
    </location>
</feature>
<evidence type="ECO:0000256" key="2">
    <source>
        <dbReference type="ARBA" id="ARBA00009843"/>
    </source>
</evidence>
<feature type="transmembrane region" description="Helical" evidence="8">
    <location>
        <begin position="360"/>
        <end position="381"/>
    </location>
</feature>
<keyword evidence="3" id="KW-0813">Transport</keyword>
<dbReference type="PRINTS" id="PR00758">
    <property type="entry name" value="ARSENICPUMP"/>
</dbReference>
<feature type="transmembrane region" description="Helical" evidence="8">
    <location>
        <begin position="322"/>
        <end position="348"/>
    </location>
</feature>
<keyword evidence="4" id="KW-1003">Cell membrane</keyword>
<evidence type="ECO:0000256" key="5">
    <source>
        <dbReference type="ARBA" id="ARBA00022692"/>
    </source>
</evidence>